<dbReference type="OrthoDB" id="10047985at2759"/>
<evidence type="ECO:0000313" key="4">
    <source>
        <dbReference type="Proteomes" id="UP000008144"/>
    </source>
</evidence>
<reference evidence="4" key="1">
    <citation type="journal article" date="2002" name="Science">
        <title>The draft genome of Ciona intestinalis: insights into chordate and vertebrate origins.</title>
        <authorList>
            <person name="Dehal P."/>
            <person name="Satou Y."/>
            <person name="Campbell R.K."/>
            <person name="Chapman J."/>
            <person name="Degnan B."/>
            <person name="De Tomaso A."/>
            <person name="Davidson B."/>
            <person name="Di Gregorio A."/>
            <person name="Gelpke M."/>
            <person name="Goodstein D.M."/>
            <person name="Harafuji N."/>
            <person name="Hastings K.E."/>
            <person name="Ho I."/>
            <person name="Hotta K."/>
            <person name="Huang W."/>
            <person name="Kawashima T."/>
            <person name="Lemaire P."/>
            <person name="Martinez D."/>
            <person name="Meinertzhagen I.A."/>
            <person name="Necula S."/>
            <person name="Nonaka M."/>
            <person name="Putnam N."/>
            <person name="Rash S."/>
            <person name="Saiga H."/>
            <person name="Satake M."/>
            <person name="Terry A."/>
            <person name="Yamada L."/>
            <person name="Wang H.G."/>
            <person name="Awazu S."/>
            <person name="Azumi K."/>
            <person name="Boore J."/>
            <person name="Branno M."/>
            <person name="Chin-Bow S."/>
            <person name="DeSantis R."/>
            <person name="Doyle S."/>
            <person name="Francino P."/>
            <person name="Keys D.N."/>
            <person name="Haga S."/>
            <person name="Hayashi H."/>
            <person name="Hino K."/>
            <person name="Imai K.S."/>
            <person name="Inaba K."/>
            <person name="Kano S."/>
            <person name="Kobayashi K."/>
            <person name="Kobayashi M."/>
            <person name="Lee B.I."/>
            <person name="Makabe K.W."/>
            <person name="Manohar C."/>
            <person name="Matassi G."/>
            <person name="Medina M."/>
            <person name="Mochizuki Y."/>
            <person name="Mount S."/>
            <person name="Morishita T."/>
            <person name="Miura S."/>
            <person name="Nakayama A."/>
            <person name="Nishizaka S."/>
            <person name="Nomoto H."/>
            <person name="Ohta F."/>
            <person name="Oishi K."/>
            <person name="Rigoutsos I."/>
            <person name="Sano M."/>
            <person name="Sasaki A."/>
            <person name="Sasakura Y."/>
            <person name="Shoguchi E."/>
            <person name="Shin-i T."/>
            <person name="Spagnuolo A."/>
            <person name="Stainier D."/>
            <person name="Suzuki M.M."/>
            <person name="Tassy O."/>
            <person name="Takatori N."/>
            <person name="Tokuoka M."/>
            <person name="Yagi K."/>
            <person name="Yoshizaki F."/>
            <person name="Wada S."/>
            <person name="Zhang C."/>
            <person name="Hyatt P.D."/>
            <person name="Larimer F."/>
            <person name="Detter C."/>
            <person name="Doggett N."/>
            <person name="Glavina T."/>
            <person name="Hawkins T."/>
            <person name="Richardson P."/>
            <person name="Lucas S."/>
            <person name="Kohara Y."/>
            <person name="Levine M."/>
            <person name="Satoh N."/>
            <person name="Rokhsar D.S."/>
        </authorList>
    </citation>
    <scope>NUCLEOTIDE SEQUENCE [LARGE SCALE GENOMIC DNA]</scope>
</reference>
<dbReference type="InterPro" id="IPR029176">
    <property type="entry name" value="SPATA24"/>
</dbReference>
<dbReference type="AlphaFoldDB" id="F6ZNU2"/>
<feature type="region of interest" description="Disordered" evidence="2">
    <location>
        <begin position="1"/>
        <end position="20"/>
    </location>
</feature>
<dbReference type="GO" id="GO:0005634">
    <property type="term" value="C:nucleus"/>
    <property type="evidence" value="ECO:0000318"/>
    <property type="project" value="GO_Central"/>
</dbReference>
<dbReference type="PANTHER" id="PTHR35155">
    <property type="entry name" value="SPERMATOGENESIS-ASSOCIATED PROTEIN 24"/>
    <property type="match status" value="1"/>
</dbReference>
<accession>F6ZNU2</accession>
<dbReference type="STRING" id="7719.ENSCINP00000006634"/>
<dbReference type="HOGENOM" id="CLU_1354195_0_0_1"/>
<evidence type="ECO:0000256" key="1">
    <source>
        <dbReference type="SAM" id="Coils"/>
    </source>
</evidence>
<gene>
    <name evidence="3" type="primary">LOC100183502</name>
</gene>
<dbReference type="RefSeq" id="XP_002131550.1">
    <property type="nucleotide sequence ID" value="XM_002131514.4"/>
</dbReference>
<reference evidence="3" key="3">
    <citation type="submission" date="2025-08" db="UniProtKB">
        <authorList>
            <consortium name="Ensembl"/>
        </authorList>
    </citation>
    <scope>IDENTIFICATION</scope>
</reference>
<proteinExistence type="predicted"/>
<dbReference type="EMBL" id="EAAA01002863">
    <property type="status" value="NOT_ANNOTATED_CDS"/>
    <property type="molecule type" value="Genomic_DNA"/>
</dbReference>
<evidence type="ECO:0000313" key="3">
    <source>
        <dbReference type="Ensembl" id="ENSCINP00000006634.3"/>
    </source>
</evidence>
<reference evidence="3" key="4">
    <citation type="submission" date="2025-09" db="UniProtKB">
        <authorList>
            <consortium name="Ensembl"/>
        </authorList>
    </citation>
    <scope>IDENTIFICATION</scope>
</reference>
<keyword evidence="4" id="KW-1185">Reference proteome</keyword>
<name>F6ZNU2_CIOIN</name>
<sequence>MNEPENTEDLRRSGSSCSGASISSYSLVQSTMKDLFHVQQNTLERVRQTAERQKQNYVSKSEYEEVAFSLEHERLEHSKTKLILEQEGEKLKYAQNQIEILKEQMSKAAKEHDTIAKTLQSKSSRETKRCDYLLEKCSAADEELQRLNDCLSLKDNEISSLKQRLKSQKDNHKQTLADIDINKMQEMYMAKSLSDSLRKSKK</sequence>
<keyword evidence="1" id="KW-0175">Coiled coil</keyword>
<dbReference type="GeneTree" id="ENSGT00390000007817"/>
<dbReference type="GO" id="GO:0003677">
    <property type="term" value="F:DNA binding"/>
    <property type="evidence" value="ECO:0000318"/>
    <property type="project" value="GO_Central"/>
</dbReference>
<dbReference type="Proteomes" id="UP000008144">
    <property type="component" value="Chromosome 9"/>
</dbReference>
<feature type="coiled-coil region" evidence="1">
    <location>
        <begin position="84"/>
        <end position="111"/>
    </location>
</feature>
<protein>
    <submittedName>
        <fullName evidence="3">Spermatogenesis-associated protein 24</fullName>
    </submittedName>
</protein>
<reference evidence="3" key="2">
    <citation type="journal article" date="2008" name="Genome Biol.">
        <title>Improved genome assembly and evidence-based global gene model set for the chordate Ciona intestinalis: new insight into intron and operon populations.</title>
        <authorList>
            <person name="Satou Y."/>
            <person name="Mineta K."/>
            <person name="Ogasawara M."/>
            <person name="Sasakura Y."/>
            <person name="Shoguchi E."/>
            <person name="Ueno K."/>
            <person name="Yamada L."/>
            <person name="Matsumoto J."/>
            <person name="Wasserscheid J."/>
            <person name="Dewar K."/>
            <person name="Wiley G.B."/>
            <person name="Macmil S.L."/>
            <person name="Roe B.A."/>
            <person name="Zeller R.W."/>
            <person name="Hastings K.E."/>
            <person name="Lemaire P."/>
            <person name="Lindquist E."/>
            <person name="Endo T."/>
            <person name="Hotta K."/>
            <person name="Inaba K."/>
        </authorList>
    </citation>
    <scope>NUCLEOTIDE SEQUENCE [LARGE SCALE GENOMIC DNA]</scope>
    <source>
        <strain evidence="3">wild type</strain>
    </source>
</reference>
<dbReference type="GO" id="GO:0005737">
    <property type="term" value="C:cytoplasm"/>
    <property type="evidence" value="ECO:0000318"/>
    <property type="project" value="GO_Central"/>
</dbReference>
<dbReference type="KEGG" id="cin:100183502"/>
<dbReference type="GeneID" id="100183502"/>
<dbReference type="Pfam" id="PF15175">
    <property type="entry name" value="SPATA24"/>
    <property type="match status" value="1"/>
</dbReference>
<dbReference type="OMA" id="HITKQED"/>
<accession>A0A1W2WMY4</accession>
<organism evidence="3 4">
    <name type="scientific">Ciona intestinalis</name>
    <name type="common">Transparent sea squirt</name>
    <name type="synonym">Ascidia intestinalis</name>
    <dbReference type="NCBI Taxonomy" id="7719"/>
    <lineage>
        <taxon>Eukaryota</taxon>
        <taxon>Metazoa</taxon>
        <taxon>Chordata</taxon>
        <taxon>Tunicata</taxon>
        <taxon>Ascidiacea</taxon>
        <taxon>Phlebobranchia</taxon>
        <taxon>Cionidae</taxon>
        <taxon>Ciona</taxon>
    </lineage>
</organism>
<feature type="coiled-coil region" evidence="1">
    <location>
        <begin position="151"/>
        <end position="182"/>
    </location>
</feature>
<evidence type="ECO:0000256" key="2">
    <source>
        <dbReference type="SAM" id="MobiDB-lite"/>
    </source>
</evidence>
<dbReference type="InParanoid" id="F6ZNU2"/>
<dbReference type="Ensembl" id="ENSCINT00000006634.3">
    <property type="protein sequence ID" value="ENSCINP00000006634.3"/>
    <property type="gene ID" value="ENSCING00000003238.3"/>
</dbReference>
<dbReference type="PANTHER" id="PTHR35155:SF1">
    <property type="entry name" value="SPERMATOGENESIS-ASSOCIATED PROTEIN 24"/>
    <property type="match status" value="1"/>
</dbReference>